<dbReference type="GO" id="GO:0000725">
    <property type="term" value="P:recombinational repair"/>
    <property type="evidence" value="ECO:0007669"/>
    <property type="project" value="TreeGrafter"/>
</dbReference>
<dbReference type="EMBL" id="AEJF01000051">
    <property type="protein sequence ID" value="KLU27190.1"/>
    <property type="molecule type" value="Genomic_DNA"/>
</dbReference>
<feature type="compositionally biased region" description="Low complexity" evidence="10">
    <location>
        <begin position="885"/>
        <end position="898"/>
    </location>
</feature>
<feature type="domain" description="UvrD-like helicase ATP-binding" evidence="11">
    <location>
        <begin position="276"/>
        <end position="575"/>
    </location>
</feature>
<dbReference type="PANTHER" id="PTHR11070">
    <property type="entry name" value="UVRD / RECB / PCRA DNA HELICASE FAMILY MEMBER"/>
    <property type="match status" value="1"/>
</dbReference>
<keyword evidence="1 9" id="KW-0547">Nucleotide-binding</keyword>
<evidence type="ECO:0000256" key="3">
    <source>
        <dbReference type="ARBA" id="ARBA00022806"/>
    </source>
</evidence>
<evidence type="ECO:0000313" key="13">
    <source>
        <dbReference type="Proteomes" id="UP000035963"/>
    </source>
</evidence>
<dbReference type="RefSeq" id="WP_047845641.1">
    <property type="nucleotide sequence ID" value="NZ_AEJF01000051.1"/>
</dbReference>
<keyword evidence="3 9" id="KW-0347">Helicase</keyword>
<dbReference type="InterPro" id="IPR014017">
    <property type="entry name" value="DNA_helicase_UvrD-like_C"/>
</dbReference>
<evidence type="ECO:0000256" key="6">
    <source>
        <dbReference type="ARBA" id="ARBA00034617"/>
    </source>
</evidence>
<name>A0A0J1D3A1_9BURK</name>
<dbReference type="Pfam" id="PF00580">
    <property type="entry name" value="UvrD-helicase"/>
    <property type="match status" value="1"/>
</dbReference>
<feature type="binding site" evidence="9">
    <location>
        <begin position="297"/>
        <end position="304"/>
    </location>
    <ligand>
        <name>ATP</name>
        <dbReference type="ChEBI" id="CHEBI:30616"/>
    </ligand>
</feature>
<evidence type="ECO:0000259" key="11">
    <source>
        <dbReference type="PROSITE" id="PS51198"/>
    </source>
</evidence>
<evidence type="ECO:0000256" key="4">
    <source>
        <dbReference type="ARBA" id="ARBA00022840"/>
    </source>
</evidence>
<gene>
    <name evidence="12" type="ORF">EOS_05760</name>
</gene>
<dbReference type="PATRIC" id="fig|908627.4.peg.1275"/>
<dbReference type="GO" id="GO:0005829">
    <property type="term" value="C:cytosol"/>
    <property type="evidence" value="ECO:0007669"/>
    <property type="project" value="TreeGrafter"/>
</dbReference>
<evidence type="ECO:0000256" key="5">
    <source>
        <dbReference type="ARBA" id="ARBA00023235"/>
    </source>
</evidence>
<organism evidence="12 13">
    <name type="scientific">Caballeronia mineralivorans PML1(12)</name>
    <dbReference type="NCBI Taxonomy" id="908627"/>
    <lineage>
        <taxon>Bacteria</taxon>
        <taxon>Pseudomonadati</taxon>
        <taxon>Pseudomonadota</taxon>
        <taxon>Betaproteobacteria</taxon>
        <taxon>Burkholderiales</taxon>
        <taxon>Burkholderiaceae</taxon>
        <taxon>Caballeronia</taxon>
    </lineage>
</organism>
<dbReference type="EC" id="5.6.2.4" evidence="7"/>
<keyword evidence="5" id="KW-0413">Isomerase</keyword>
<dbReference type="PROSITE" id="PS51198">
    <property type="entry name" value="UVRD_HELICASE_ATP_BIND"/>
    <property type="match status" value="1"/>
</dbReference>
<comment type="catalytic activity">
    <reaction evidence="6">
        <text>Couples ATP hydrolysis with the unwinding of duplex DNA by translocating in the 3'-5' direction.</text>
        <dbReference type="EC" id="5.6.2.4"/>
    </reaction>
</comment>
<accession>A0A0J1D3A1</accession>
<proteinExistence type="predicted"/>
<dbReference type="InterPro" id="IPR000212">
    <property type="entry name" value="DNA_helicase_UvrD/REP"/>
</dbReference>
<sequence length="1061" mass="118042">MGTKNKIEFMQGAEFPDSLSALFRKGGKYQKAAERVYQAWGKANAGENSFDGVFAGLTLTNNGEDRIAHCRKFDLTGYARLVTAYSNNLCIFLFAGDHEAVARWLDANKGLDFVARVQGCRLEVAPVYVSKRADGKEGLIRSEIDWMSTGPVVDQLPERYRERLLEGLEGDVVEHVRSVKSHTSEDALLDIVSTIAESTHADAVLDVLLKLRSSDIRGAKARVDLYADEVRTVDTLNADEVARISSSEKTVRVQDIDPVLFEHFIKTADFKQWMLYLHPQQREFVDRDFAGPTRLAGVSGSGKTCVVIHRALRLARGATDKKVLVLTLNEALAKLINELIDAESGSTRPRNLMVKSVFNLCREKLIALEPDKGDYYGKRIVQRNAFAVAEHIDDIWEEYFHCQANNHDAETMFDVVRTLLVRNVLPQDYLRQELDYVRSAFAPENRSAYLDMQRDGRVIALDRRYREMVLNGLAGWERKMAAVGAIDDGGIATVLCGHVNALTQEFDHVLVDEVQDLGTLELRIIRRLTRPGANDLFLCGDSAQTVHTKYLNLKDAEIDLPPARWIRLNQNYRNSRQILTAAYELLTRSFSSIPRGTIDLEILQPEFANFTSAKPLLLNASSIQEELAMALTYARENIEGAPNHKVCISLCGYSQAAVERLAASLALPALCGNTDLSAQSLFLSDLEQTKGFEFDLMVVLNCGGKVIPHPDLPEHESFRELFKLYVALTRAKTELVVSFHGGLSRFVGAATELFNEAGWQEHVDNPADVAGVVWPSPVLRQTGNVTNWGVSGREFLRMREAVGLSQVVQDEMLQHVTGSIKTEARSGGGRRKQMEWREFRAFYQDMESPIARNGIMSNEAWSELNARLAPLIQDNDDDETGNLNTAAAPTPAPSTSASDPGVEIVDGPKPVANLKLHRHSEVLKFSQRQLSAHTLASFLVAQGVDQASQLEVGRPMAYPVLGFLIPRQELAEWLRHQHVRQLRTDPDAMVLTKAGLDECLGRIESSNLVSSAASDVTADDIETNRKMILIGRPAAPVMTKFFEHSFEIKASATKGTAWEIP</sequence>
<evidence type="ECO:0000256" key="9">
    <source>
        <dbReference type="PROSITE-ProRule" id="PRU00560"/>
    </source>
</evidence>
<dbReference type="OrthoDB" id="393237at2"/>
<dbReference type="InterPro" id="IPR027417">
    <property type="entry name" value="P-loop_NTPase"/>
</dbReference>
<dbReference type="PANTHER" id="PTHR11070:SF45">
    <property type="entry name" value="DNA 3'-5' HELICASE"/>
    <property type="match status" value="1"/>
</dbReference>
<dbReference type="GO" id="GO:0016887">
    <property type="term" value="F:ATP hydrolysis activity"/>
    <property type="evidence" value="ECO:0007669"/>
    <property type="project" value="RHEA"/>
</dbReference>
<evidence type="ECO:0000256" key="8">
    <source>
        <dbReference type="ARBA" id="ARBA00048988"/>
    </source>
</evidence>
<reference evidence="12 13" key="1">
    <citation type="journal article" date="2015" name="Genome Announc.">
        <title>Draft Genome Sequence of Burkholderia sp. Strain PML1(12), an Ectomycorrhizosphere-Inhabiting Bacterium with Effective Mineral-Weathering Ability.</title>
        <authorList>
            <person name="Uroz S."/>
            <person name="Oger P."/>
        </authorList>
    </citation>
    <scope>NUCLEOTIDE SEQUENCE [LARGE SCALE GENOMIC DNA]</scope>
    <source>
        <strain evidence="13">PML1(12)</strain>
    </source>
</reference>
<dbReference type="GO" id="GO:0003677">
    <property type="term" value="F:DNA binding"/>
    <property type="evidence" value="ECO:0007669"/>
    <property type="project" value="InterPro"/>
</dbReference>
<dbReference type="Gene3D" id="3.40.50.300">
    <property type="entry name" value="P-loop containing nucleotide triphosphate hydrolases"/>
    <property type="match status" value="3"/>
</dbReference>
<evidence type="ECO:0000256" key="2">
    <source>
        <dbReference type="ARBA" id="ARBA00022801"/>
    </source>
</evidence>
<feature type="region of interest" description="Disordered" evidence="10">
    <location>
        <begin position="873"/>
        <end position="900"/>
    </location>
</feature>
<dbReference type="GO" id="GO:0043138">
    <property type="term" value="F:3'-5' DNA helicase activity"/>
    <property type="evidence" value="ECO:0007669"/>
    <property type="project" value="UniProtKB-EC"/>
</dbReference>
<comment type="catalytic activity">
    <reaction evidence="8">
        <text>ATP + H2O = ADP + phosphate + H(+)</text>
        <dbReference type="Rhea" id="RHEA:13065"/>
        <dbReference type="ChEBI" id="CHEBI:15377"/>
        <dbReference type="ChEBI" id="CHEBI:15378"/>
        <dbReference type="ChEBI" id="CHEBI:30616"/>
        <dbReference type="ChEBI" id="CHEBI:43474"/>
        <dbReference type="ChEBI" id="CHEBI:456216"/>
        <dbReference type="EC" id="5.6.2.4"/>
    </reaction>
</comment>
<dbReference type="AlphaFoldDB" id="A0A0J1D3A1"/>
<keyword evidence="2 9" id="KW-0378">Hydrolase</keyword>
<keyword evidence="4 9" id="KW-0067">ATP-binding</keyword>
<dbReference type="Pfam" id="PF13361">
    <property type="entry name" value="UvrD_C"/>
    <property type="match status" value="1"/>
</dbReference>
<dbReference type="SUPFAM" id="SSF52540">
    <property type="entry name" value="P-loop containing nucleoside triphosphate hydrolases"/>
    <property type="match status" value="1"/>
</dbReference>
<dbReference type="Proteomes" id="UP000035963">
    <property type="component" value="Unassembled WGS sequence"/>
</dbReference>
<evidence type="ECO:0000256" key="1">
    <source>
        <dbReference type="ARBA" id="ARBA00022741"/>
    </source>
</evidence>
<comment type="caution">
    <text evidence="12">The sequence shown here is derived from an EMBL/GenBank/DDBJ whole genome shotgun (WGS) entry which is preliminary data.</text>
</comment>
<evidence type="ECO:0000256" key="10">
    <source>
        <dbReference type="SAM" id="MobiDB-lite"/>
    </source>
</evidence>
<keyword evidence="13" id="KW-1185">Reference proteome</keyword>
<evidence type="ECO:0000256" key="7">
    <source>
        <dbReference type="ARBA" id="ARBA00034808"/>
    </source>
</evidence>
<protein>
    <recommendedName>
        <fullName evidence="7">DNA 3'-5' helicase</fullName>
        <ecNumber evidence="7">5.6.2.4</ecNumber>
    </recommendedName>
</protein>
<dbReference type="InterPro" id="IPR014016">
    <property type="entry name" value="UvrD-like_ATP-bd"/>
</dbReference>
<evidence type="ECO:0000313" key="12">
    <source>
        <dbReference type="EMBL" id="KLU27190.1"/>
    </source>
</evidence>
<dbReference type="GO" id="GO:0005524">
    <property type="term" value="F:ATP binding"/>
    <property type="evidence" value="ECO:0007669"/>
    <property type="project" value="UniProtKB-UniRule"/>
</dbReference>